<organism evidence="3 4">
    <name type="scientific">Paenibacillus stellifer</name>
    <dbReference type="NCBI Taxonomy" id="169760"/>
    <lineage>
        <taxon>Bacteria</taxon>
        <taxon>Bacillati</taxon>
        <taxon>Bacillota</taxon>
        <taxon>Bacilli</taxon>
        <taxon>Bacillales</taxon>
        <taxon>Paenibacillaceae</taxon>
        <taxon>Paenibacillus</taxon>
    </lineage>
</organism>
<feature type="domain" description="AB hydrolase-1" evidence="2">
    <location>
        <begin position="27"/>
        <end position="256"/>
    </location>
</feature>
<name>A0A089LKD7_9BACL</name>
<dbReference type="InterPro" id="IPR000639">
    <property type="entry name" value="Epox_hydrolase-like"/>
</dbReference>
<dbReference type="AlphaFoldDB" id="A0A089LKD7"/>
<dbReference type="PRINTS" id="PR00412">
    <property type="entry name" value="EPOXHYDRLASE"/>
</dbReference>
<dbReference type="InterPro" id="IPR029058">
    <property type="entry name" value="AB_hydrolase_fold"/>
</dbReference>
<evidence type="ECO:0000259" key="2">
    <source>
        <dbReference type="Pfam" id="PF00561"/>
    </source>
</evidence>
<evidence type="ECO:0000256" key="1">
    <source>
        <dbReference type="ARBA" id="ARBA00022801"/>
    </source>
</evidence>
<dbReference type="PANTHER" id="PTHR43798:SF31">
    <property type="entry name" value="AB HYDROLASE SUPERFAMILY PROTEIN YCLE"/>
    <property type="match status" value="1"/>
</dbReference>
<sequence length="269" mass="30452">MKHDYLNDYLNLDDGKIFYSISGKGDPIILLHGNFNDHQIWNEQAEILSAYYETIRYDLRGYGLSSTPDSSFSNVHDLKALIDFLKLPSVTLLGSSSGGAVAIDFSLTYPGLVRSLILVSPSVTGNSYPLPFMWHGLINYMNVTLRGREKAVEAFIASPFWRYYFPPLSNEEARNKVLRNVRNTDNFCRVPPKLTIAAKPYAISRLEEINIPTLIFISDQDHPFNLNTAEILNTTIKHSSKIMMQGCGHLPFIEKPDEFNERVLAFLSP</sequence>
<dbReference type="HOGENOM" id="CLU_020336_50_2_9"/>
<dbReference type="KEGG" id="pste:PSTEL_01455"/>
<dbReference type="GO" id="GO:0016020">
    <property type="term" value="C:membrane"/>
    <property type="evidence" value="ECO:0007669"/>
    <property type="project" value="TreeGrafter"/>
</dbReference>
<dbReference type="Pfam" id="PF00561">
    <property type="entry name" value="Abhydrolase_1"/>
    <property type="match status" value="1"/>
</dbReference>
<reference evidence="3 4" key="1">
    <citation type="submission" date="2014-08" db="EMBL/GenBank/DDBJ databases">
        <title>Comparative genomics of the Paenibacillus odorifer group.</title>
        <authorList>
            <person name="den Bakker H.C."/>
            <person name="Tsai Y.-C."/>
            <person name="Martin N."/>
            <person name="Korlach J."/>
            <person name="Wiedmann M."/>
        </authorList>
    </citation>
    <scope>NUCLEOTIDE SEQUENCE [LARGE SCALE GENOMIC DNA]</scope>
    <source>
        <strain evidence="3 4">DSM 14472</strain>
    </source>
</reference>
<dbReference type="OrthoDB" id="9805423at2"/>
<evidence type="ECO:0000313" key="3">
    <source>
        <dbReference type="EMBL" id="AIQ61986.1"/>
    </source>
</evidence>
<dbReference type="Proteomes" id="UP000029507">
    <property type="component" value="Chromosome"/>
</dbReference>
<keyword evidence="1" id="KW-0378">Hydrolase</keyword>
<dbReference type="PANTHER" id="PTHR43798">
    <property type="entry name" value="MONOACYLGLYCEROL LIPASE"/>
    <property type="match status" value="1"/>
</dbReference>
<proteinExistence type="predicted"/>
<dbReference type="InterPro" id="IPR050266">
    <property type="entry name" value="AB_hydrolase_sf"/>
</dbReference>
<evidence type="ECO:0000313" key="4">
    <source>
        <dbReference type="Proteomes" id="UP000029507"/>
    </source>
</evidence>
<gene>
    <name evidence="3" type="ORF">PSTEL_01455</name>
</gene>
<dbReference type="InterPro" id="IPR000073">
    <property type="entry name" value="AB_hydrolase_1"/>
</dbReference>
<accession>A0A089LKD7</accession>
<dbReference type="RefSeq" id="WP_038693030.1">
    <property type="nucleotide sequence ID" value="NZ_CP009286.1"/>
</dbReference>
<dbReference type="Gene3D" id="3.40.50.1820">
    <property type="entry name" value="alpha/beta hydrolase"/>
    <property type="match status" value="1"/>
</dbReference>
<dbReference type="EMBL" id="CP009286">
    <property type="protein sequence ID" value="AIQ61986.1"/>
    <property type="molecule type" value="Genomic_DNA"/>
</dbReference>
<dbReference type="GO" id="GO:0016787">
    <property type="term" value="F:hydrolase activity"/>
    <property type="evidence" value="ECO:0007669"/>
    <property type="project" value="UniProtKB-KW"/>
</dbReference>
<dbReference type="SUPFAM" id="SSF53474">
    <property type="entry name" value="alpha/beta-Hydrolases"/>
    <property type="match status" value="1"/>
</dbReference>
<protein>
    <recommendedName>
        <fullName evidence="2">AB hydrolase-1 domain-containing protein</fullName>
    </recommendedName>
</protein>
<keyword evidence="4" id="KW-1185">Reference proteome</keyword>
<dbReference type="STRING" id="169760.PSTEL_01455"/>
<dbReference type="PRINTS" id="PR00111">
    <property type="entry name" value="ABHYDROLASE"/>
</dbReference>